<dbReference type="Proteomes" id="UP000529783">
    <property type="component" value="Unassembled WGS sequence"/>
</dbReference>
<gene>
    <name evidence="2" type="ORF">BJY14_001162</name>
</gene>
<dbReference type="Gene3D" id="3.30.1780.10">
    <property type="entry name" value="ornithine cyclodeaminase, domain 1"/>
    <property type="match status" value="1"/>
</dbReference>
<dbReference type="EC" id="4.3.1.12" evidence="2"/>
<dbReference type="RefSeq" id="WP_179842649.1">
    <property type="nucleotide sequence ID" value="NZ_JBHTFX010000001.1"/>
</dbReference>
<dbReference type="InterPro" id="IPR023401">
    <property type="entry name" value="ODC_N"/>
</dbReference>
<dbReference type="GO" id="GO:0019752">
    <property type="term" value="P:carboxylic acid metabolic process"/>
    <property type="evidence" value="ECO:0007669"/>
    <property type="project" value="UniProtKB-ARBA"/>
</dbReference>
<dbReference type="InterPro" id="IPR036291">
    <property type="entry name" value="NAD(P)-bd_dom_sf"/>
</dbReference>
<dbReference type="Pfam" id="PF02423">
    <property type="entry name" value="OCD_Mu_crystall"/>
    <property type="match status" value="1"/>
</dbReference>
<name>A0A7Y9ECF6_9ACTN</name>
<dbReference type="GO" id="GO:0005737">
    <property type="term" value="C:cytoplasm"/>
    <property type="evidence" value="ECO:0007669"/>
    <property type="project" value="TreeGrafter"/>
</dbReference>
<proteinExistence type="inferred from homology"/>
<comment type="caution">
    <text evidence="2">The sequence shown here is derived from an EMBL/GenBank/DDBJ whole genome shotgun (WGS) entry which is preliminary data.</text>
</comment>
<keyword evidence="3" id="KW-1185">Reference proteome</keyword>
<organism evidence="2 3">
    <name type="scientific">Actinomadura luteofluorescens</name>
    <dbReference type="NCBI Taxonomy" id="46163"/>
    <lineage>
        <taxon>Bacteria</taxon>
        <taxon>Bacillati</taxon>
        <taxon>Actinomycetota</taxon>
        <taxon>Actinomycetes</taxon>
        <taxon>Streptosporangiales</taxon>
        <taxon>Thermomonosporaceae</taxon>
        <taxon>Actinomadura</taxon>
    </lineage>
</organism>
<dbReference type="FunFam" id="3.40.50.720:FF:000311">
    <property type="entry name" value="Ornithine cyclodeaminase"/>
    <property type="match status" value="1"/>
</dbReference>
<dbReference type="GO" id="GO:0016491">
    <property type="term" value="F:oxidoreductase activity"/>
    <property type="evidence" value="ECO:0007669"/>
    <property type="project" value="UniProtKB-ARBA"/>
</dbReference>
<comment type="similarity">
    <text evidence="1">Belongs to the ornithine cyclodeaminase/mu-crystallin family.</text>
</comment>
<evidence type="ECO:0000313" key="3">
    <source>
        <dbReference type="Proteomes" id="UP000529783"/>
    </source>
</evidence>
<dbReference type="AlphaFoldDB" id="A0A7Y9ECF6"/>
<dbReference type="EMBL" id="JACCBA010000001">
    <property type="protein sequence ID" value="NYD45179.1"/>
    <property type="molecule type" value="Genomic_DNA"/>
</dbReference>
<dbReference type="InterPro" id="IPR003462">
    <property type="entry name" value="ODC_Mu_crystall"/>
</dbReference>
<reference evidence="2 3" key="1">
    <citation type="submission" date="2020-07" db="EMBL/GenBank/DDBJ databases">
        <title>Sequencing the genomes of 1000 actinobacteria strains.</title>
        <authorList>
            <person name="Klenk H.-P."/>
        </authorList>
    </citation>
    <scope>NUCLEOTIDE SEQUENCE [LARGE SCALE GENOMIC DNA]</scope>
    <source>
        <strain evidence="2 3">DSM 40398</strain>
    </source>
</reference>
<evidence type="ECO:0000256" key="1">
    <source>
        <dbReference type="ARBA" id="ARBA00008903"/>
    </source>
</evidence>
<accession>A0A7Y9ECF6</accession>
<keyword evidence="2" id="KW-0456">Lyase</keyword>
<protein>
    <submittedName>
        <fullName evidence="2">Ornithine cyclodeaminase</fullName>
        <ecNumber evidence="2">4.3.1.12</ecNumber>
    </submittedName>
</protein>
<dbReference type="GO" id="GO:0008473">
    <property type="term" value="F:ornithine cyclodeaminase activity"/>
    <property type="evidence" value="ECO:0007669"/>
    <property type="project" value="UniProtKB-EC"/>
</dbReference>
<dbReference type="PIRSF" id="PIRSF001439">
    <property type="entry name" value="CryM"/>
    <property type="match status" value="1"/>
</dbReference>
<evidence type="ECO:0000313" key="2">
    <source>
        <dbReference type="EMBL" id="NYD45179.1"/>
    </source>
</evidence>
<dbReference type="PANTHER" id="PTHR13812:SF19">
    <property type="entry name" value="KETIMINE REDUCTASE MU-CRYSTALLIN"/>
    <property type="match status" value="1"/>
</dbReference>
<sequence>MLLLSESEIHTLLTPSEALEAMRSSFIAHDRGAVEKPDVITLEFDEHGADVHAKGSYIHGDPTWAVKVASSFPGNNRSGEPVHSGLSLVFSSSSGYLEAILLDNGYLTELRTGATGALATDLLSRADASTVAVIGAGSQARFQLDALLRVRKIDTVRVLSRRRAHAERYALDARTRYGVTVQVCDSGEEAVAGADIVVTTTPSREPVVEGAWLEPGTHLTAIGCDSPGKRELDAECLRRAAVVVVDDPDQAITHGELQHAARDGSWDVSRTVALGALLQGKARGRLDDRGITIADLSGVGSQDAAIASLAYSKAVARGIGRRIAEARFPEETK</sequence>
<dbReference type="SUPFAM" id="SSF51735">
    <property type="entry name" value="NAD(P)-binding Rossmann-fold domains"/>
    <property type="match status" value="1"/>
</dbReference>
<dbReference type="PANTHER" id="PTHR13812">
    <property type="entry name" value="KETIMINE REDUCTASE MU-CRYSTALLIN"/>
    <property type="match status" value="1"/>
</dbReference>
<dbReference type="Gene3D" id="3.40.50.720">
    <property type="entry name" value="NAD(P)-binding Rossmann-like Domain"/>
    <property type="match status" value="1"/>
</dbReference>